<proteinExistence type="predicted"/>
<evidence type="ECO:0000313" key="2">
    <source>
        <dbReference type="Proteomes" id="UP000054018"/>
    </source>
</evidence>
<dbReference type="Proteomes" id="UP000054018">
    <property type="component" value="Unassembled WGS sequence"/>
</dbReference>
<accession>A0A0D0A4X6</accession>
<sequence length="110" mass="12005">MLTFIASIWTATVKTSKTLPVVVLDGSHTFILRGMGFIPTMSVNPLCSQSMILWLDAFSKSPHGGAAGSFSTCSEGTLAFPDLFLRGSSGYRRRTHLMVKYNMQSTVELP</sequence>
<evidence type="ECO:0000313" key="1">
    <source>
        <dbReference type="EMBL" id="KIK27073.1"/>
    </source>
</evidence>
<dbReference type="HOGENOM" id="CLU_2172031_0_0_1"/>
<reference evidence="2" key="2">
    <citation type="submission" date="2015-01" db="EMBL/GenBank/DDBJ databases">
        <title>Evolutionary Origins and Diversification of the Mycorrhizal Mutualists.</title>
        <authorList>
            <consortium name="DOE Joint Genome Institute"/>
            <consortium name="Mycorrhizal Genomics Consortium"/>
            <person name="Kohler A."/>
            <person name="Kuo A."/>
            <person name="Nagy L.G."/>
            <person name="Floudas D."/>
            <person name="Copeland A."/>
            <person name="Barry K.W."/>
            <person name="Cichocki N."/>
            <person name="Veneault-Fourrey C."/>
            <person name="LaButti K."/>
            <person name="Lindquist E.A."/>
            <person name="Lipzen A."/>
            <person name="Lundell T."/>
            <person name="Morin E."/>
            <person name="Murat C."/>
            <person name="Riley R."/>
            <person name="Ohm R."/>
            <person name="Sun H."/>
            <person name="Tunlid A."/>
            <person name="Henrissat B."/>
            <person name="Grigoriev I.V."/>
            <person name="Hibbett D.S."/>
            <person name="Martin F."/>
        </authorList>
    </citation>
    <scope>NUCLEOTIDE SEQUENCE [LARGE SCALE GENOMIC DNA]</scope>
    <source>
        <strain evidence="2">441</strain>
    </source>
</reference>
<organism evidence="1 2">
    <name type="scientific">Pisolithus microcarpus 441</name>
    <dbReference type="NCBI Taxonomy" id="765257"/>
    <lineage>
        <taxon>Eukaryota</taxon>
        <taxon>Fungi</taxon>
        <taxon>Dikarya</taxon>
        <taxon>Basidiomycota</taxon>
        <taxon>Agaricomycotina</taxon>
        <taxon>Agaricomycetes</taxon>
        <taxon>Agaricomycetidae</taxon>
        <taxon>Boletales</taxon>
        <taxon>Sclerodermatineae</taxon>
        <taxon>Pisolithaceae</taxon>
        <taxon>Pisolithus</taxon>
    </lineage>
</organism>
<dbReference type="EMBL" id="KN833698">
    <property type="protein sequence ID" value="KIK27073.1"/>
    <property type="molecule type" value="Genomic_DNA"/>
</dbReference>
<keyword evidence="2" id="KW-1185">Reference proteome</keyword>
<dbReference type="AlphaFoldDB" id="A0A0D0A4X6"/>
<reference evidence="1 2" key="1">
    <citation type="submission" date="2014-04" db="EMBL/GenBank/DDBJ databases">
        <authorList>
            <consortium name="DOE Joint Genome Institute"/>
            <person name="Kuo A."/>
            <person name="Kohler A."/>
            <person name="Costa M.D."/>
            <person name="Nagy L.G."/>
            <person name="Floudas D."/>
            <person name="Copeland A."/>
            <person name="Barry K.W."/>
            <person name="Cichocki N."/>
            <person name="Veneault-Fourrey C."/>
            <person name="LaButti K."/>
            <person name="Lindquist E.A."/>
            <person name="Lipzen A."/>
            <person name="Lundell T."/>
            <person name="Morin E."/>
            <person name="Murat C."/>
            <person name="Sun H."/>
            <person name="Tunlid A."/>
            <person name="Henrissat B."/>
            <person name="Grigoriev I.V."/>
            <person name="Hibbett D.S."/>
            <person name="Martin F."/>
            <person name="Nordberg H.P."/>
            <person name="Cantor M.N."/>
            <person name="Hua S.X."/>
        </authorList>
    </citation>
    <scope>NUCLEOTIDE SEQUENCE [LARGE SCALE GENOMIC DNA]</scope>
    <source>
        <strain evidence="1 2">441</strain>
    </source>
</reference>
<gene>
    <name evidence="1" type="ORF">PISMIDRAFT_675387</name>
</gene>
<name>A0A0D0A4X6_9AGAM</name>
<protein>
    <submittedName>
        <fullName evidence="1">Uncharacterized protein</fullName>
    </submittedName>
</protein>